<evidence type="ECO:0000256" key="1">
    <source>
        <dbReference type="ARBA" id="ARBA00004123"/>
    </source>
</evidence>
<comment type="caution">
    <text evidence="5">The sequence shown here is derived from an EMBL/GenBank/DDBJ whole genome shotgun (WGS) entry which is preliminary data.</text>
</comment>
<keyword evidence="4" id="KW-0539">Nucleus</keyword>
<comment type="subcellular location">
    <subcellularLocation>
        <location evidence="1">Nucleus</location>
    </subcellularLocation>
</comment>
<dbReference type="STRING" id="6832.A0A553PR15"/>
<keyword evidence="3" id="KW-0175">Coiled coil</keyword>
<dbReference type="EMBL" id="VCGU01000002">
    <property type="protein sequence ID" value="TRY80128.1"/>
    <property type="molecule type" value="Genomic_DNA"/>
</dbReference>
<evidence type="ECO:0000256" key="4">
    <source>
        <dbReference type="ARBA" id="ARBA00023242"/>
    </source>
</evidence>
<reference evidence="5 6" key="1">
    <citation type="journal article" date="2018" name="Nat. Ecol. Evol.">
        <title>Genomic signatures of mitonuclear coevolution across populations of Tigriopus californicus.</title>
        <authorList>
            <person name="Barreto F.S."/>
            <person name="Watson E.T."/>
            <person name="Lima T.G."/>
            <person name="Willett C.S."/>
            <person name="Edmands S."/>
            <person name="Li W."/>
            <person name="Burton R.S."/>
        </authorList>
    </citation>
    <scope>NUCLEOTIDE SEQUENCE [LARGE SCALE GENOMIC DNA]</scope>
    <source>
        <strain evidence="5 6">San Diego</strain>
    </source>
</reference>
<keyword evidence="6" id="KW-1185">Reference proteome</keyword>
<proteinExistence type="inferred from homology"/>
<organism evidence="5 6">
    <name type="scientific">Tigriopus californicus</name>
    <name type="common">Marine copepod</name>
    <dbReference type="NCBI Taxonomy" id="6832"/>
    <lineage>
        <taxon>Eukaryota</taxon>
        <taxon>Metazoa</taxon>
        <taxon>Ecdysozoa</taxon>
        <taxon>Arthropoda</taxon>
        <taxon>Crustacea</taxon>
        <taxon>Multicrustacea</taxon>
        <taxon>Hexanauplia</taxon>
        <taxon>Copepoda</taxon>
        <taxon>Harpacticoida</taxon>
        <taxon>Harpacticidae</taxon>
        <taxon>Tigriopus</taxon>
    </lineage>
</organism>
<protein>
    <recommendedName>
        <fullName evidence="7">THO complex subunit 7 homolog</fullName>
    </recommendedName>
</protein>
<dbReference type="InterPro" id="IPR008501">
    <property type="entry name" value="THOC7/Mft1"/>
</dbReference>
<dbReference type="OMA" id="WANSKND"/>
<accession>A0A553PR15</accession>
<comment type="similarity">
    <text evidence="2">Belongs to the THOC7 family.</text>
</comment>
<evidence type="ECO:0000256" key="3">
    <source>
        <dbReference type="ARBA" id="ARBA00023054"/>
    </source>
</evidence>
<name>A0A553PR15_TIGCA</name>
<evidence type="ECO:0000313" key="5">
    <source>
        <dbReference type="EMBL" id="TRY80128.1"/>
    </source>
</evidence>
<dbReference type="Pfam" id="PF05615">
    <property type="entry name" value="THOC7"/>
    <property type="match status" value="1"/>
</dbReference>
<dbReference type="GO" id="GO:0006406">
    <property type="term" value="P:mRNA export from nucleus"/>
    <property type="evidence" value="ECO:0007669"/>
    <property type="project" value="TreeGrafter"/>
</dbReference>
<dbReference type="GO" id="GO:0006397">
    <property type="term" value="P:mRNA processing"/>
    <property type="evidence" value="ECO:0007669"/>
    <property type="project" value="InterPro"/>
</dbReference>
<evidence type="ECO:0000256" key="2">
    <source>
        <dbReference type="ARBA" id="ARBA00006482"/>
    </source>
</evidence>
<evidence type="ECO:0000313" key="6">
    <source>
        <dbReference type="Proteomes" id="UP000318571"/>
    </source>
</evidence>
<sequence length="230" mass="26628">MSAVNTSSEEPTYTDEDFLKTRLLIDGDGTGDDRRLNTLHKLILKFSHMDDDDPEDVKKQYERIMTLLATCQWVDQRTKLVQAMNKTEMSKCDKVYDQISHAIAEAQLNIEHERDDLIQARKIRKNRMEYDALAKEICKNPDRNTTGKKLEEIQAEINTLRLMEDALDEKLEMRKKQFHVLVHSIHELQRLLDVDNEDYLAPVMESKTKADILNTSNVSSNDESSPMEAS</sequence>
<evidence type="ECO:0008006" key="7">
    <source>
        <dbReference type="Google" id="ProtNLM"/>
    </source>
</evidence>
<dbReference type="PANTHER" id="PTHR23405">
    <property type="entry name" value="MAINTENANCE OF KILLER 16 MAK16 PROTEIN-RELATED"/>
    <property type="match status" value="1"/>
</dbReference>
<gene>
    <name evidence="5" type="ORF">TCAL_10038</name>
</gene>
<dbReference type="AlphaFoldDB" id="A0A553PR15"/>
<dbReference type="OrthoDB" id="205166at2759"/>
<dbReference type="Proteomes" id="UP000318571">
    <property type="component" value="Chromosome 6"/>
</dbReference>
<dbReference type="GO" id="GO:0000445">
    <property type="term" value="C:THO complex part of transcription export complex"/>
    <property type="evidence" value="ECO:0007669"/>
    <property type="project" value="InterPro"/>
</dbReference>
<dbReference type="PANTHER" id="PTHR23405:SF5">
    <property type="entry name" value="THO COMPLEX SUBUNIT 7 HOMOLOG"/>
    <property type="match status" value="1"/>
</dbReference>